<evidence type="ECO:0000313" key="2">
    <source>
        <dbReference type="Proteomes" id="UP000265520"/>
    </source>
</evidence>
<name>A0A392Q8G4_9FABA</name>
<accession>A0A392Q8G4</accession>
<dbReference type="Proteomes" id="UP000265520">
    <property type="component" value="Unassembled WGS sequence"/>
</dbReference>
<evidence type="ECO:0000313" key="1">
    <source>
        <dbReference type="EMBL" id="MCI20139.1"/>
    </source>
</evidence>
<keyword evidence="2" id="KW-1185">Reference proteome</keyword>
<organism evidence="1 2">
    <name type="scientific">Trifolium medium</name>
    <dbReference type="NCBI Taxonomy" id="97028"/>
    <lineage>
        <taxon>Eukaryota</taxon>
        <taxon>Viridiplantae</taxon>
        <taxon>Streptophyta</taxon>
        <taxon>Embryophyta</taxon>
        <taxon>Tracheophyta</taxon>
        <taxon>Spermatophyta</taxon>
        <taxon>Magnoliopsida</taxon>
        <taxon>eudicotyledons</taxon>
        <taxon>Gunneridae</taxon>
        <taxon>Pentapetalae</taxon>
        <taxon>rosids</taxon>
        <taxon>fabids</taxon>
        <taxon>Fabales</taxon>
        <taxon>Fabaceae</taxon>
        <taxon>Papilionoideae</taxon>
        <taxon>50 kb inversion clade</taxon>
        <taxon>NPAAA clade</taxon>
        <taxon>Hologalegina</taxon>
        <taxon>IRL clade</taxon>
        <taxon>Trifolieae</taxon>
        <taxon>Trifolium</taxon>
    </lineage>
</organism>
<sequence length="24" mass="2576">MELMQYAGIACATNLTNTSLPAFD</sequence>
<dbReference type="AlphaFoldDB" id="A0A392Q8G4"/>
<proteinExistence type="predicted"/>
<comment type="caution">
    <text evidence="1">The sequence shown here is derived from an EMBL/GenBank/DDBJ whole genome shotgun (WGS) entry which is preliminary data.</text>
</comment>
<reference evidence="1 2" key="1">
    <citation type="journal article" date="2018" name="Front. Plant Sci.">
        <title>Red Clover (Trifolium pratense) and Zigzag Clover (T. medium) - A Picture of Genomic Similarities and Differences.</title>
        <authorList>
            <person name="Dluhosova J."/>
            <person name="Istvanek J."/>
            <person name="Nedelnik J."/>
            <person name="Repkova J."/>
        </authorList>
    </citation>
    <scope>NUCLEOTIDE SEQUENCE [LARGE SCALE GENOMIC DNA]</scope>
    <source>
        <strain evidence="2">cv. 10/8</strain>
        <tissue evidence="1">Leaf</tissue>
    </source>
</reference>
<dbReference type="EMBL" id="LXQA010118298">
    <property type="protein sequence ID" value="MCI20139.1"/>
    <property type="molecule type" value="Genomic_DNA"/>
</dbReference>
<protein>
    <submittedName>
        <fullName evidence="1">Uncharacterized protein</fullName>
    </submittedName>
</protein>
<feature type="non-terminal residue" evidence="1">
    <location>
        <position position="24"/>
    </location>
</feature>